<protein>
    <submittedName>
        <fullName evidence="12">Putative LRR receptor-like serine/threonine-protein kinase</fullName>
    </submittedName>
</protein>
<evidence type="ECO:0000256" key="1">
    <source>
        <dbReference type="ARBA" id="ARBA00004162"/>
    </source>
</evidence>
<keyword evidence="2" id="KW-0433">Leucine-rich repeat</keyword>
<evidence type="ECO:0000256" key="2">
    <source>
        <dbReference type="ARBA" id="ARBA00022614"/>
    </source>
</evidence>
<sequence>LRLLNLSINTLQGEIPPSIGSLRRLQSLGLTQNLLTGGIPSNITSCTSLREMYINSNQGVQGSIPAEVGNMPSLSVLVLANNSLTGTIPSSLGNLSQLTILSLIYRSSSTIANKSHQALPQSLTNLTKLERLYAGVNGFTGAVPSGLGTLRNLQVFVLDSNMFEANNEEEWEFIASLTNCSRLQVLTIGWNRFAGKLPSSLANLTTNLQWLRAPNNNISGAIPSDIGNLASLEILDFRENYLLTGVIPESIGKLTQLIDLYLYSNNLSGRIPSTIGNLTSLSLLVAHANNLEGSIPPRIGNLSKLLALDLSSNKLTGLIPKEIMELSSISIILSLSFNLLVGPLPSEVGNLVNIEKLSLSGNKLSGEIPDTIGNCRVMEFLIIHDNSFQGSIPATLKNMAGLTILNLMNNKLNGSIPSNLGSLADLQELYLAHNNLSGSIPELLGNSTSLLRLDLSFNSLQGEVPKEGVFRNITGLSIVGNNELCGGMPQLHLPKCPSSSARKNKKGMPKSLRIAIPIAGAHLLLLSGLFWARFLQRKFRAAVKKEIAPRFMELELPIVPYNDILKGTDGFSEANFLGKGRYGTVYRGTLKNQAAVVAVKVFNVQQSGSYKSFQTECKALGRVRHRCLVKIITCCSSIDHEGQVFRALIFEFMTNGSLDRWIHSNFDGQNGHGALSLSQSFGITLIEMFTGKNPTDDMFRDGISLHYYAEAALPDKVMEIADSNFLLHDEVNNNKDTGNITRTRECLSAVIQLGVLCSKQLPTERLSMSDAAVEMHAIRDKYISTQQLSDVILY</sequence>
<reference evidence="12 13" key="1">
    <citation type="submission" date="2016-09" db="EMBL/GenBank/DDBJ databases">
        <title>The draft genome of Dichanthelium oligosanthes: A C3 panicoid grass species.</title>
        <authorList>
            <person name="Studer A.J."/>
            <person name="Schnable J.C."/>
            <person name="Brutnell T.P."/>
        </authorList>
    </citation>
    <scope>NUCLEOTIDE SEQUENCE [LARGE SCALE GENOMIC DNA]</scope>
    <source>
        <strain evidence="13">cv. Kellogg 1175</strain>
        <tissue evidence="12">Leaf</tissue>
    </source>
</reference>
<dbReference type="GO" id="GO:0009791">
    <property type="term" value="P:post-embryonic development"/>
    <property type="evidence" value="ECO:0007669"/>
    <property type="project" value="UniProtKB-ARBA"/>
</dbReference>
<gene>
    <name evidence="12" type="ORF">BAE44_0025071</name>
</gene>
<dbReference type="AlphaFoldDB" id="A0A1E5ULZ8"/>
<name>A0A1E5ULZ8_9POAL</name>
<keyword evidence="12" id="KW-0808">Transferase</keyword>
<dbReference type="Pfam" id="PF23598">
    <property type="entry name" value="LRR_14"/>
    <property type="match status" value="2"/>
</dbReference>
<accession>A0A1E5ULZ8</accession>
<dbReference type="InterPro" id="IPR003591">
    <property type="entry name" value="Leu-rich_rpt_typical-subtyp"/>
</dbReference>
<dbReference type="SUPFAM" id="SSF56112">
    <property type="entry name" value="Protein kinase-like (PK-like)"/>
    <property type="match status" value="1"/>
</dbReference>
<evidence type="ECO:0000256" key="8">
    <source>
        <dbReference type="ARBA" id="ARBA00023180"/>
    </source>
</evidence>
<keyword evidence="9" id="KW-0547">Nucleotide-binding</keyword>
<keyword evidence="4" id="KW-0732">Signal</keyword>
<dbReference type="InterPro" id="IPR001611">
    <property type="entry name" value="Leu-rich_rpt"/>
</dbReference>
<dbReference type="PROSITE" id="PS51450">
    <property type="entry name" value="LRR"/>
    <property type="match status" value="1"/>
</dbReference>
<dbReference type="InterPro" id="IPR017441">
    <property type="entry name" value="Protein_kinase_ATP_BS"/>
</dbReference>
<comment type="subcellular location">
    <subcellularLocation>
        <location evidence="1">Cell membrane</location>
        <topology evidence="1">Single-pass membrane protein</topology>
    </subcellularLocation>
</comment>
<dbReference type="Proteomes" id="UP000095767">
    <property type="component" value="Unassembled WGS sequence"/>
</dbReference>
<keyword evidence="8" id="KW-0325">Glycoprotein</keyword>
<feature type="non-terminal residue" evidence="12">
    <location>
        <position position="1"/>
    </location>
</feature>
<dbReference type="PANTHER" id="PTHR27008:SF487">
    <property type="entry name" value="PROTEIN KINASE DOMAIN-CONTAINING PROTEIN"/>
    <property type="match status" value="1"/>
</dbReference>
<evidence type="ECO:0000256" key="7">
    <source>
        <dbReference type="ARBA" id="ARBA00023136"/>
    </source>
</evidence>
<feature type="binding site" evidence="9">
    <location>
        <position position="600"/>
    </location>
    <ligand>
        <name>ATP</name>
        <dbReference type="ChEBI" id="CHEBI:30616"/>
    </ligand>
</feature>
<dbReference type="Gene3D" id="3.80.10.10">
    <property type="entry name" value="Ribonuclease Inhibitor"/>
    <property type="match status" value="3"/>
</dbReference>
<keyword evidence="7 10" id="KW-0472">Membrane</keyword>
<evidence type="ECO:0000256" key="4">
    <source>
        <dbReference type="ARBA" id="ARBA00022729"/>
    </source>
</evidence>
<evidence type="ECO:0000256" key="3">
    <source>
        <dbReference type="ARBA" id="ARBA00022692"/>
    </source>
</evidence>
<dbReference type="Pfam" id="PF00560">
    <property type="entry name" value="LRR_1"/>
    <property type="match status" value="4"/>
</dbReference>
<dbReference type="PROSITE" id="PS00107">
    <property type="entry name" value="PROTEIN_KINASE_ATP"/>
    <property type="match status" value="1"/>
</dbReference>
<dbReference type="InterPro" id="IPR000719">
    <property type="entry name" value="Prot_kinase_dom"/>
</dbReference>
<dbReference type="FunFam" id="3.80.10.10:FF:000383">
    <property type="entry name" value="Leucine-rich repeat receptor protein kinase EMS1"/>
    <property type="match status" value="1"/>
</dbReference>
<dbReference type="SMART" id="SM00369">
    <property type="entry name" value="LRR_TYP"/>
    <property type="match status" value="7"/>
</dbReference>
<feature type="transmembrane region" description="Helical" evidence="10">
    <location>
        <begin position="514"/>
        <end position="535"/>
    </location>
</feature>
<dbReference type="Pfam" id="PF07714">
    <property type="entry name" value="PK_Tyr_Ser-Thr"/>
    <property type="match status" value="1"/>
</dbReference>
<evidence type="ECO:0000256" key="6">
    <source>
        <dbReference type="ARBA" id="ARBA00022989"/>
    </source>
</evidence>
<dbReference type="InterPro" id="IPR001245">
    <property type="entry name" value="Ser-Thr/Tyr_kinase_cat_dom"/>
</dbReference>
<keyword evidence="6 10" id="KW-1133">Transmembrane helix</keyword>
<dbReference type="PANTHER" id="PTHR27008">
    <property type="entry name" value="OS04G0122200 PROTEIN"/>
    <property type="match status" value="1"/>
</dbReference>
<keyword evidence="3 10" id="KW-0812">Transmembrane</keyword>
<comment type="caution">
    <text evidence="12">The sequence shown here is derived from an EMBL/GenBank/DDBJ whole genome shotgun (WGS) entry which is preliminary data.</text>
</comment>
<dbReference type="STRING" id="888268.A0A1E5ULZ8"/>
<keyword evidence="12" id="KW-0675">Receptor</keyword>
<evidence type="ECO:0000259" key="11">
    <source>
        <dbReference type="PROSITE" id="PS50011"/>
    </source>
</evidence>
<evidence type="ECO:0000313" key="12">
    <source>
        <dbReference type="EMBL" id="OEL13910.1"/>
    </source>
</evidence>
<dbReference type="FunFam" id="3.30.200.20:FF:000432">
    <property type="entry name" value="LRR receptor-like serine/threonine-protein kinase EFR"/>
    <property type="match status" value="1"/>
</dbReference>
<dbReference type="GO" id="GO:0004674">
    <property type="term" value="F:protein serine/threonine kinase activity"/>
    <property type="evidence" value="ECO:0007669"/>
    <property type="project" value="UniProtKB-EC"/>
</dbReference>
<dbReference type="InterPro" id="IPR011009">
    <property type="entry name" value="Kinase-like_dom_sf"/>
</dbReference>
<dbReference type="InterPro" id="IPR055414">
    <property type="entry name" value="LRR_R13L4/SHOC2-like"/>
</dbReference>
<dbReference type="InterPro" id="IPR051809">
    <property type="entry name" value="Plant_receptor-like_S/T_kinase"/>
</dbReference>
<proteinExistence type="predicted"/>
<dbReference type="InterPro" id="IPR032675">
    <property type="entry name" value="LRR_dom_sf"/>
</dbReference>
<evidence type="ECO:0000256" key="9">
    <source>
        <dbReference type="PROSITE-ProRule" id="PRU10141"/>
    </source>
</evidence>
<dbReference type="SUPFAM" id="SSF52047">
    <property type="entry name" value="RNI-like"/>
    <property type="match status" value="1"/>
</dbReference>
<keyword evidence="5" id="KW-0677">Repeat</keyword>
<organism evidence="12 13">
    <name type="scientific">Dichanthelium oligosanthes</name>
    <dbReference type="NCBI Taxonomy" id="888268"/>
    <lineage>
        <taxon>Eukaryota</taxon>
        <taxon>Viridiplantae</taxon>
        <taxon>Streptophyta</taxon>
        <taxon>Embryophyta</taxon>
        <taxon>Tracheophyta</taxon>
        <taxon>Spermatophyta</taxon>
        <taxon>Magnoliopsida</taxon>
        <taxon>Liliopsida</taxon>
        <taxon>Poales</taxon>
        <taxon>Poaceae</taxon>
        <taxon>PACMAD clade</taxon>
        <taxon>Panicoideae</taxon>
        <taxon>Panicodae</taxon>
        <taxon>Paniceae</taxon>
        <taxon>Dichantheliinae</taxon>
        <taxon>Dichanthelium</taxon>
    </lineage>
</organism>
<evidence type="ECO:0000256" key="5">
    <source>
        <dbReference type="ARBA" id="ARBA00022737"/>
    </source>
</evidence>
<keyword evidence="13" id="KW-1185">Reference proteome</keyword>
<dbReference type="Gene3D" id="1.10.510.10">
    <property type="entry name" value="Transferase(Phosphotransferase) domain 1"/>
    <property type="match status" value="2"/>
</dbReference>
<keyword evidence="12" id="KW-0418">Kinase</keyword>
<evidence type="ECO:0000256" key="10">
    <source>
        <dbReference type="SAM" id="Phobius"/>
    </source>
</evidence>
<dbReference type="PRINTS" id="PR00019">
    <property type="entry name" value="LEURICHRPT"/>
</dbReference>
<feature type="domain" description="Protein kinase" evidence="11">
    <location>
        <begin position="571"/>
        <end position="794"/>
    </location>
</feature>
<keyword evidence="9" id="KW-0067">ATP-binding</keyword>
<dbReference type="GO" id="GO:0005524">
    <property type="term" value="F:ATP binding"/>
    <property type="evidence" value="ECO:0007669"/>
    <property type="project" value="UniProtKB-UniRule"/>
</dbReference>
<dbReference type="PROSITE" id="PS50011">
    <property type="entry name" value="PROTEIN_KINASE_DOM"/>
    <property type="match status" value="1"/>
</dbReference>
<dbReference type="GO" id="GO:0005886">
    <property type="term" value="C:plasma membrane"/>
    <property type="evidence" value="ECO:0007669"/>
    <property type="project" value="UniProtKB-SubCell"/>
</dbReference>
<evidence type="ECO:0000313" key="13">
    <source>
        <dbReference type="Proteomes" id="UP000095767"/>
    </source>
</evidence>
<dbReference type="SUPFAM" id="SSF52058">
    <property type="entry name" value="L domain-like"/>
    <property type="match status" value="1"/>
</dbReference>
<dbReference type="OrthoDB" id="684787at2759"/>
<dbReference type="EMBL" id="LWDX02071869">
    <property type="protein sequence ID" value="OEL13910.1"/>
    <property type="molecule type" value="Genomic_DNA"/>
</dbReference>
<dbReference type="FunFam" id="3.80.10.10:FF:000233">
    <property type="entry name" value="Leucine-rich repeat receptor-like protein kinase TDR"/>
    <property type="match status" value="1"/>
</dbReference>